<dbReference type="Proteomes" id="UP000217199">
    <property type="component" value="Unassembled WGS sequence"/>
</dbReference>
<sequence length="248" mass="27581">MSVGSKRVHFASSPSTIHQYTPIDAPSPSWSDLSLSDEESGPSTPPSTSSFANHPLYDDPKKAHTFEACPLIFDSRTRTSPLDWDVRQRPSYVERRPTLGKSKGASRLLPSDLYQPATTSAETSMTIKIAQLPQFWRPIEISHDGSPSHPVIPITVGEVIDAVYQYMLIPVSQEEYSFFPHDIQRATSKAYWRRHDSAKQAGNVQLLAAVERGGMRRMDVLGIKTKFIALLPDSDRSSWTIVLAPSNS</sequence>
<feature type="domain" description="DUF6699" evidence="2">
    <location>
        <begin position="82"/>
        <end position="230"/>
    </location>
</feature>
<evidence type="ECO:0000313" key="4">
    <source>
        <dbReference type="Proteomes" id="UP000217199"/>
    </source>
</evidence>
<evidence type="ECO:0000259" key="2">
    <source>
        <dbReference type="Pfam" id="PF20415"/>
    </source>
</evidence>
<dbReference type="OrthoDB" id="3251728at2759"/>
<dbReference type="InterPro" id="IPR046522">
    <property type="entry name" value="DUF6699"/>
</dbReference>
<dbReference type="InParanoid" id="A0A286U7H0"/>
<organism evidence="3 4">
    <name type="scientific">Pyrrhoderma noxium</name>
    <dbReference type="NCBI Taxonomy" id="2282107"/>
    <lineage>
        <taxon>Eukaryota</taxon>
        <taxon>Fungi</taxon>
        <taxon>Dikarya</taxon>
        <taxon>Basidiomycota</taxon>
        <taxon>Agaricomycotina</taxon>
        <taxon>Agaricomycetes</taxon>
        <taxon>Hymenochaetales</taxon>
        <taxon>Hymenochaetaceae</taxon>
        <taxon>Pyrrhoderma</taxon>
    </lineage>
</organism>
<proteinExistence type="predicted"/>
<evidence type="ECO:0000256" key="1">
    <source>
        <dbReference type="SAM" id="MobiDB-lite"/>
    </source>
</evidence>
<gene>
    <name evidence="3" type="ORF">PNOK_0924300</name>
</gene>
<name>A0A286U7H0_9AGAM</name>
<dbReference type="AlphaFoldDB" id="A0A286U7H0"/>
<reference evidence="3 4" key="1">
    <citation type="journal article" date="2017" name="Mol. Ecol.">
        <title>Comparative and population genomic landscape of Phellinus noxius: A hypervariable fungus causing root rot in trees.</title>
        <authorList>
            <person name="Chung C.L."/>
            <person name="Lee T.J."/>
            <person name="Akiba M."/>
            <person name="Lee H.H."/>
            <person name="Kuo T.H."/>
            <person name="Liu D."/>
            <person name="Ke H.M."/>
            <person name="Yokoi T."/>
            <person name="Roa M.B."/>
            <person name="Lu M.J."/>
            <person name="Chang Y.Y."/>
            <person name="Ann P.J."/>
            <person name="Tsai J.N."/>
            <person name="Chen C.Y."/>
            <person name="Tzean S.S."/>
            <person name="Ota Y."/>
            <person name="Hattori T."/>
            <person name="Sahashi N."/>
            <person name="Liou R.F."/>
            <person name="Kikuchi T."/>
            <person name="Tsai I.J."/>
        </authorList>
    </citation>
    <scope>NUCLEOTIDE SEQUENCE [LARGE SCALE GENOMIC DNA]</scope>
    <source>
        <strain evidence="3 4">FFPRI411160</strain>
    </source>
</reference>
<comment type="caution">
    <text evidence="3">The sequence shown here is derived from an EMBL/GenBank/DDBJ whole genome shotgun (WGS) entry which is preliminary data.</text>
</comment>
<dbReference type="Pfam" id="PF20415">
    <property type="entry name" value="DUF6699"/>
    <property type="match status" value="1"/>
</dbReference>
<protein>
    <recommendedName>
        <fullName evidence="2">DUF6699 domain-containing protein</fullName>
    </recommendedName>
</protein>
<evidence type="ECO:0000313" key="3">
    <source>
        <dbReference type="EMBL" id="PAV15479.1"/>
    </source>
</evidence>
<accession>A0A286U7H0</accession>
<feature type="region of interest" description="Disordered" evidence="1">
    <location>
        <begin position="1"/>
        <end position="56"/>
    </location>
</feature>
<dbReference type="STRING" id="2282107.A0A286U7H0"/>
<keyword evidence="4" id="KW-1185">Reference proteome</keyword>
<dbReference type="EMBL" id="NBII01000010">
    <property type="protein sequence ID" value="PAV15479.1"/>
    <property type="molecule type" value="Genomic_DNA"/>
</dbReference>